<gene>
    <name evidence="1" type="ORF">I79_017807</name>
</gene>
<accession>G3I309</accession>
<dbReference type="InParanoid" id="G3I309"/>
<name>G3I309_CRIGR</name>
<dbReference type="EMBL" id="JH001162">
    <property type="protein sequence ID" value="EGV97784.1"/>
    <property type="molecule type" value="Genomic_DNA"/>
</dbReference>
<protein>
    <submittedName>
        <fullName evidence="1">Uncharacterized protein</fullName>
    </submittedName>
</protein>
<proteinExistence type="predicted"/>
<dbReference type="Proteomes" id="UP000001075">
    <property type="component" value="Unassembled WGS sequence"/>
</dbReference>
<evidence type="ECO:0000313" key="1">
    <source>
        <dbReference type="EMBL" id="EGV97784.1"/>
    </source>
</evidence>
<organism evidence="1 2">
    <name type="scientific">Cricetulus griseus</name>
    <name type="common">Chinese hamster</name>
    <name type="synonym">Cricetulus barabensis griseus</name>
    <dbReference type="NCBI Taxonomy" id="10029"/>
    <lineage>
        <taxon>Eukaryota</taxon>
        <taxon>Metazoa</taxon>
        <taxon>Chordata</taxon>
        <taxon>Craniata</taxon>
        <taxon>Vertebrata</taxon>
        <taxon>Euteleostomi</taxon>
        <taxon>Mammalia</taxon>
        <taxon>Eutheria</taxon>
        <taxon>Euarchontoglires</taxon>
        <taxon>Glires</taxon>
        <taxon>Rodentia</taxon>
        <taxon>Myomorpha</taxon>
        <taxon>Muroidea</taxon>
        <taxon>Cricetidae</taxon>
        <taxon>Cricetinae</taxon>
        <taxon>Cricetulus</taxon>
    </lineage>
</organism>
<dbReference type="AlphaFoldDB" id="G3I309"/>
<evidence type="ECO:0000313" key="2">
    <source>
        <dbReference type="Proteomes" id="UP000001075"/>
    </source>
</evidence>
<reference evidence="2" key="1">
    <citation type="journal article" date="2011" name="Nat. Biotechnol.">
        <title>The genomic sequence of the Chinese hamster ovary (CHO)-K1 cell line.</title>
        <authorList>
            <person name="Xu X."/>
            <person name="Nagarajan H."/>
            <person name="Lewis N.E."/>
            <person name="Pan S."/>
            <person name="Cai Z."/>
            <person name="Liu X."/>
            <person name="Chen W."/>
            <person name="Xie M."/>
            <person name="Wang W."/>
            <person name="Hammond S."/>
            <person name="Andersen M.R."/>
            <person name="Neff N."/>
            <person name="Passarelli B."/>
            <person name="Koh W."/>
            <person name="Fan H.C."/>
            <person name="Wang J."/>
            <person name="Gui Y."/>
            <person name="Lee K.H."/>
            <person name="Betenbaugh M.J."/>
            <person name="Quake S.R."/>
            <person name="Famili I."/>
            <person name="Palsson B.O."/>
            <person name="Wang J."/>
        </authorList>
    </citation>
    <scope>NUCLEOTIDE SEQUENCE [LARGE SCALE GENOMIC DNA]</scope>
    <source>
        <strain evidence="2">CHO K1 cell line</strain>
    </source>
</reference>
<sequence>MQTENLWKLLEQIAWCTQRRNASDHDGLNRNGPHRFIYLSDDRLGDVALLEETCHWGWAL</sequence>